<reference evidence="2 3" key="1">
    <citation type="journal article" date="2016" name="Nat. Commun.">
        <title>Thousands of microbial genomes shed light on interconnected biogeochemical processes in an aquifer system.</title>
        <authorList>
            <person name="Anantharaman K."/>
            <person name="Brown C.T."/>
            <person name="Hug L.A."/>
            <person name="Sharon I."/>
            <person name="Castelle C.J."/>
            <person name="Probst A.J."/>
            <person name="Thomas B.C."/>
            <person name="Singh A."/>
            <person name="Wilkins M.J."/>
            <person name="Karaoz U."/>
            <person name="Brodie E.L."/>
            <person name="Williams K.H."/>
            <person name="Hubbard S.S."/>
            <person name="Banfield J.F."/>
        </authorList>
    </citation>
    <scope>NUCLEOTIDE SEQUENCE [LARGE SCALE GENOMIC DNA]</scope>
</reference>
<dbReference type="Proteomes" id="UP000178425">
    <property type="component" value="Unassembled WGS sequence"/>
</dbReference>
<evidence type="ECO:0000313" key="3">
    <source>
        <dbReference type="Proteomes" id="UP000178425"/>
    </source>
</evidence>
<comment type="caution">
    <text evidence="2">The sequence shown here is derived from an EMBL/GenBank/DDBJ whole genome shotgun (WGS) entry which is preliminary data.</text>
</comment>
<evidence type="ECO:0000313" key="2">
    <source>
        <dbReference type="EMBL" id="OGF77817.1"/>
    </source>
</evidence>
<dbReference type="AlphaFoldDB" id="A0A1F5WQF3"/>
<keyword evidence="1" id="KW-0472">Membrane</keyword>
<feature type="transmembrane region" description="Helical" evidence="1">
    <location>
        <begin position="35"/>
        <end position="59"/>
    </location>
</feature>
<name>A0A1F5WQF3_9BACT</name>
<sequence>MTKISKFKTLEFRILNLFRVWCLGFRISAQKRGQAALIAVVFMLAITLSAVFGIVGLAFREIRVSSENNKAKNSYFTAEAGIEDAVYRLMRGKNLSSSYSVTLNNATANIEVTDIAASQKEINASGDFSGAQRILKASLLTGTDSASFFYGVQVGDGGLEMENNSIVNGNVYSNGSIEGENGAHITGDVVVAGGITILPSVEWATHNTDQFFATASSNRDIAQSFTAASEGNLAKVSVYLGKVGAPSGNITLKIANDNSGKPSTGNIASATIPNSSVGATPSWIDVSFSSSPNLTNGNKYWIVLDYGSNSATNYWNWRKDNTDAYANNTGKYTSNCCSGSPTWINAGGDLAFKVWIGGVNTSIDGLTIGDSISGSGRANLFINTTIHGSVCPNQYCITDNPSKENMPISDGLVQDWKNAALAGGTCAPPTCSSSGDYTLDNFTSGSLGPIKIPGSMTISNGATLTVTGTIWVQGTISLSNNAIIRLDPSYSENSGLIIADGDISVSNGVTFFGSGQAGSYFMLLSAQNDPNGVVINISNNALGVIYYANNGKIHFSNNATAKEATGYGIELDNNASITYESGLANINFSSGPSGGWDIRSWQEVIP</sequence>
<organism evidence="2 3">
    <name type="scientific">Candidatus Giovannonibacteria bacterium RIFCSPHIGHO2_02_43_13</name>
    <dbReference type="NCBI Taxonomy" id="1798330"/>
    <lineage>
        <taxon>Bacteria</taxon>
        <taxon>Candidatus Giovannoniibacteriota</taxon>
    </lineage>
</organism>
<dbReference type="NCBIfam" id="NF041539">
    <property type="entry name" value="choice_anch_R"/>
    <property type="match status" value="1"/>
</dbReference>
<keyword evidence="1" id="KW-1133">Transmembrane helix</keyword>
<gene>
    <name evidence="2" type="ORF">A2W54_03365</name>
</gene>
<accession>A0A1F5WQF3</accession>
<evidence type="ECO:0000256" key="1">
    <source>
        <dbReference type="SAM" id="Phobius"/>
    </source>
</evidence>
<dbReference type="EMBL" id="MFHI01000034">
    <property type="protein sequence ID" value="OGF77817.1"/>
    <property type="molecule type" value="Genomic_DNA"/>
</dbReference>
<evidence type="ECO:0008006" key="4">
    <source>
        <dbReference type="Google" id="ProtNLM"/>
    </source>
</evidence>
<proteinExistence type="predicted"/>
<protein>
    <recommendedName>
        <fullName evidence="4">Type 4 fimbrial biogenesis protein PilX N-terminal domain-containing protein</fullName>
    </recommendedName>
</protein>
<keyword evidence="1" id="KW-0812">Transmembrane</keyword>